<feature type="active site" description="Electrophile" evidence="9">
    <location>
        <position position="94"/>
    </location>
</feature>
<keyword evidence="7 9" id="KW-0324">Glycolysis</keyword>
<comment type="pathway">
    <text evidence="9 10">Carbohydrate biosynthesis; gluconeogenesis.</text>
</comment>
<dbReference type="PROSITE" id="PS51440">
    <property type="entry name" value="TIM_2"/>
    <property type="match status" value="1"/>
</dbReference>
<dbReference type="GO" id="GO:0019563">
    <property type="term" value="P:glycerol catabolic process"/>
    <property type="evidence" value="ECO:0007669"/>
    <property type="project" value="TreeGrafter"/>
</dbReference>
<dbReference type="GO" id="GO:0006096">
    <property type="term" value="P:glycolytic process"/>
    <property type="evidence" value="ECO:0007669"/>
    <property type="project" value="UniProtKB-UniRule"/>
</dbReference>
<dbReference type="RefSeq" id="WP_216120829.1">
    <property type="nucleotide sequence ID" value="NZ_CP086239.1"/>
</dbReference>
<evidence type="ECO:0000313" key="12">
    <source>
        <dbReference type="Proteomes" id="UP001164733"/>
    </source>
</evidence>
<feature type="binding site" evidence="9">
    <location>
        <position position="172"/>
    </location>
    <ligand>
        <name>substrate</name>
    </ligand>
</feature>
<gene>
    <name evidence="9 11" type="primary">tpiA</name>
    <name evidence="11" type="ORF">LL038_22250</name>
</gene>
<comment type="subcellular location">
    <subcellularLocation>
        <location evidence="9 10">Cytoplasm</location>
    </subcellularLocation>
</comment>
<evidence type="ECO:0000256" key="4">
    <source>
        <dbReference type="ARBA" id="ARBA00019397"/>
    </source>
</evidence>
<evidence type="ECO:0000256" key="1">
    <source>
        <dbReference type="ARBA" id="ARBA00004680"/>
    </source>
</evidence>
<evidence type="ECO:0000256" key="6">
    <source>
        <dbReference type="ARBA" id="ARBA00022490"/>
    </source>
</evidence>
<evidence type="ECO:0000256" key="10">
    <source>
        <dbReference type="RuleBase" id="RU363013"/>
    </source>
</evidence>
<dbReference type="GO" id="GO:0005829">
    <property type="term" value="C:cytosol"/>
    <property type="evidence" value="ECO:0007669"/>
    <property type="project" value="TreeGrafter"/>
</dbReference>
<dbReference type="PROSITE" id="PS00171">
    <property type="entry name" value="TIM_1"/>
    <property type="match status" value="1"/>
</dbReference>
<dbReference type="PANTHER" id="PTHR21139">
    <property type="entry name" value="TRIOSEPHOSPHATE ISOMERASE"/>
    <property type="match status" value="1"/>
</dbReference>
<dbReference type="Proteomes" id="UP001164733">
    <property type="component" value="Chromosome"/>
</dbReference>
<dbReference type="PANTHER" id="PTHR21139:SF42">
    <property type="entry name" value="TRIOSEPHOSPHATE ISOMERASE"/>
    <property type="match status" value="1"/>
</dbReference>
<evidence type="ECO:0000256" key="5">
    <source>
        <dbReference type="ARBA" id="ARBA00022432"/>
    </source>
</evidence>
<sequence length="248" mass="26781">MRKGIIAGNWKMNKTVAEAVTLIEEMKPLVKDAKCDVVVCPTFLCLDAVIKATKGTNIKVGAQNMFYEESGAFTGEVSPGMLEDIGVDYVIIGHSERRQYFNETDEAVNKKLKAAYSHNIIPILCVGETLSDREGNITEKVLAGQVKLDLEGLIKEQVEKLVIAYEPIWAIGTGKTATADQANETIAFIRATVGAMFGSEVAEKVRIQYGGSVKPSTIKEQMAKSDIDGGLIGGASLKAQDFAGIVNY</sequence>
<evidence type="ECO:0000313" key="11">
    <source>
        <dbReference type="EMBL" id="WAG60228.1"/>
    </source>
</evidence>
<comment type="catalytic activity">
    <reaction evidence="9 10">
        <text>D-glyceraldehyde 3-phosphate = dihydroxyacetone phosphate</text>
        <dbReference type="Rhea" id="RHEA:18585"/>
        <dbReference type="ChEBI" id="CHEBI:57642"/>
        <dbReference type="ChEBI" id="CHEBI:59776"/>
        <dbReference type="EC" id="5.3.1.1"/>
    </reaction>
</comment>
<keyword evidence="6 9" id="KW-0963">Cytoplasm</keyword>
<comment type="function">
    <text evidence="9">Involved in the gluconeogenesis. Catalyzes stereospecifically the conversion of dihydroxyacetone phosphate (DHAP) to D-glyceraldehyde-3-phosphate (G3P).</text>
</comment>
<evidence type="ECO:0000256" key="3">
    <source>
        <dbReference type="ARBA" id="ARBA00011940"/>
    </source>
</evidence>
<dbReference type="EMBL" id="CP086239">
    <property type="protein sequence ID" value="WAG60228.1"/>
    <property type="molecule type" value="Genomic_DNA"/>
</dbReference>
<dbReference type="InterPro" id="IPR022896">
    <property type="entry name" value="TrioseP_Isoase_bac/euk"/>
</dbReference>
<evidence type="ECO:0000256" key="2">
    <source>
        <dbReference type="ARBA" id="ARBA00007422"/>
    </source>
</evidence>
<dbReference type="InterPro" id="IPR020861">
    <property type="entry name" value="Triosephosphate_isomerase_AS"/>
</dbReference>
<comment type="similarity">
    <text evidence="2 9 10">Belongs to the triosephosphate isomerase family.</text>
</comment>
<comment type="pathway">
    <text evidence="1 9 10">Carbohydrate degradation; glycolysis; D-glyceraldehyde 3-phosphate from glycerone phosphate: step 1/1.</text>
</comment>
<organism evidence="11 12">
    <name type="scientific">Clostridium estertheticum</name>
    <dbReference type="NCBI Taxonomy" id="238834"/>
    <lineage>
        <taxon>Bacteria</taxon>
        <taxon>Bacillati</taxon>
        <taxon>Bacillota</taxon>
        <taxon>Clostridia</taxon>
        <taxon>Eubacteriales</taxon>
        <taxon>Clostridiaceae</taxon>
        <taxon>Clostridium</taxon>
    </lineage>
</organism>
<dbReference type="FunFam" id="3.20.20.70:FF:000016">
    <property type="entry name" value="Triosephosphate isomerase"/>
    <property type="match status" value="1"/>
</dbReference>
<evidence type="ECO:0000256" key="9">
    <source>
        <dbReference type="HAMAP-Rule" id="MF_00147"/>
    </source>
</evidence>
<feature type="binding site" evidence="9">
    <location>
        <begin position="9"/>
        <end position="11"/>
    </location>
    <ligand>
        <name>substrate</name>
    </ligand>
</feature>
<dbReference type="CDD" id="cd00311">
    <property type="entry name" value="TIM"/>
    <property type="match status" value="1"/>
</dbReference>
<reference evidence="11" key="1">
    <citation type="submission" date="2021-11" db="EMBL/GenBank/DDBJ databases">
        <title>Clostridia strains as spoilage organisms.</title>
        <authorList>
            <person name="Wambui J."/>
            <person name="Stevens M.J.A."/>
            <person name="Stephan R."/>
        </authorList>
    </citation>
    <scope>NUCLEOTIDE SEQUENCE</scope>
    <source>
        <strain evidence="11">CF009</strain>
    </source>
</reference>
<dbReference type="GO" id="GO:0004807">
    <property type="term" value="F:triose-phosphate isomerase activity"/>
    <property type="evidence" value="ECO:0007669"/>
    <property type="project" value="UniProtKB-UniRule"/>
</dbReference>
<feature type="active site" description="Proton acceptor" evidence="9">
    <location>
        <position position="166"/>
    </location>
</feature>
<accession>A0AA47EKE1</accession>
<evidence type="ECO:0000256" key="8">
    <source>
        <dbReference type="ARBA" id="ARBA00023235"/>
    </source>
</evidence>
<dbReference type="EC" id="5.3.1.1" evidence="3 9"/>
<name>A0AA47EKE1_9CLOT</name>
<dbReference type="InterPro" id="IPR000652">
    <property type="entry name" value="Triosephosphate_isomerase"/>
</dbReference>
<dbReference type="Pfam" id="PF00121">
    <property type="entry name" value="TIM"/>
    <property type="match status" value="1"/>
</dbReference>
<keyword evidence="5 9" id="KW-0312">Gluconeogenesis</keyword>
<dbReference type="HAMAP" id="MF_00147_B">
    <property type="entry name" value="TIM_B"/>
    <property type="match status" value="1"/>
</dbReference>
<feature type="binding site" evidence="9">
    <location>
        <begin position="233"/>
        <end position="234"/>
    </location>
    <ligand>
        <name>substrate</name>
    </ligand>
</feature>
<dbReference type="AlphaFoldDB" id="A0AA47EKE1"/>
<dbReference type="GO" id="GO:0006094">
    <property type="term" value="P:gluconeogenesis"/>
    <property type="evidence" value="ECO:0007669"/>
    <property type="project" value="UniProtKB-UniRule"/>
</dbReference>
<dbReference type="GO" id="GO:0046166">
    <property type="term" value="P:glyceraldehyde-3-phosphate biosynthetic process"/>
    <property type="evidence" value="ECO:0007669"/>
    <property type="project" value="TreeGrafter"/>
</dbReference>
<feature type="binding site" evidence="9">
    <location>
        <position position="212"/>
    </location>
    <ligand>
        <name>substrate</name>
    </ligand>
</feature>
<proteinExistence type="inferred from homology"/>
<keyword evidence="8 9" id="KW-0413">Isomerase</keyword>
<protein>
    <recommendedName>
        <fullName evidence="4 9">Triosephosphate isomerase</fullName>
        <shortName evidence="9">TIM</shortName>
        <shortName evidence="9">TPI</shortName>
        <ecNumber evidence="3 9">5.3.1.1</ecNumber>
    </recommendedName>
    <alternativeName>
        <fullName evidence="9">Triose-phosphate isomerase</fullName>
    </alternativeName>
</protein>
<evidence type="ECO:0000256" key="7">
    <source>
        <dbReference type="ARBA" id="ARBA00023152"/>
    </source>
</evidence>
<dbReference type="NCBIfam" id="TIGR00419">
    <property type="entry name" value="tim"/>
    <property type="match status" value="1"/>
</dbReference>
<comment type="subunit">
    <text evidence="9 10">Homodimer.</text>
</comment>